<dbReference type="InterPro" id="IPR020843">
    <property type="entry name" value="ER"/>
</dbReference>
<dbReference type="InterPro" id="IPR036291">
    <property type="entry name" value="NAD(P)-bd_dom_sf"/>
</dbReference>
<evidence type="ECO:0000256" key="1">
    <source>
        <dbReference type="ARBA" id="ARBA00008072"/>
    </source>
</evidence>
<dbReference type="PANTHER" id="PTHR45348">
    <property type="entry name" value="HYPOTHETICAL OXIDOREDUCTASE (EUROFUNG)"/>
    <property type="match status" value="1"/>
</dbReference>
<dbReference type="Gene3D" id="3.40.50.720">
    <property type="entry name" value="NAD(P)-binding Rossmann-like Domain"/>
    <property type="match status" value="1"/>
</dbReference>
<dbReference type="InterPro" id="IPR047122">
    <property type="entry name" value="Trans-enoyl_RdTase-like"/>
</dbReference>
<dbReference type="CDD" id="cd08249">
    <property type="entry name" value="enoyl_reductase_like"/>
    <property type="match status" value="1"/>
</dbReference>
<dbReference type="AlphaFoldDB" id="A0A6A5W168"/>
<dbReference type="PANTHER" id="PTHR45348:SF2">
    <property type="entry name" value="ZINC-TYPE ALCOHOL DEHYDROGENASE-LIKE PROTEIN C2E1P3.01"/>
    <property type="match status" value="1"/>
</dbReference>
<comment type="similarity">
    <text evidence="1">Belongs to the zinc-containing alcohol dehydrogenase family.</text>
</comment>
<keyword evidence="6" id="KW-1185">Reference proteome</keyword>
<dbReference type="SUPFAM" id="SSF50129">
    <property type="entry name" value="GroES-like"/>
    <property type="match status" value="1"/>
</dbReference>
<organism evidence="5 6">
    <name type="scientific">Amniculicola lignicola CBS 123094</name>
    <dbReference type="NCBI Taxonomy" id="1392246"/>
    <lineage>
        <taxon>Eukaryota</taxon>
        <taxon>Fungi</taxon>
        <taxon>Dikarya</taxon>
        <taxon>Ascomycota</taxon>
        <taxon>Pezizomycotina</taxon>
        <taxon>Dothideomycetes</taxon>
        <taxon>Pleosporomycetidae</taxon>
        <taxon>Pleosporales</taxon>
        <taxon>Amniculicolaceae</taxon>
        <taxon>Amniculicola</taxon>
    </lineage>
</organism>
<dbReference type="Proteomes" id="UP000799779">
    <property type="component" value="Unassembled WGS sequence"/>
</dbReference>
<feature type="domain" description="Enoyl reductase (ER)" evidence="4">
    <location>
        <begin position="13"/>
        <end position="341"/>
    </location>
</feature>
<evidence type="ECO:0000313" key="6">
    <source>
        <dbReference type="Proteomes" id="UP000799779"/>
    </source>
</evidence>
<dbReference type="InterPro" id="IPR011032">
    <property type="entry name" value="GroES-like_sf"/>
</dbReference>
<gene>
    <name evidence="5" type="ORF">P154DRAFT_587689</name>
</gene>
<protein>
    <submittedName>
        <fullName evidence="5">Putative alcohol dehydrogenase</fullName>
    </submittedName>
</protein>
<dbReference type="Pfam" id="PF08240">
    <property type="entry name" value="ADH_N"/>
    <property type="match status" value="1"/>
</dbReference>
<dbReference type="SMART" id="SM00829">
    <property type="entry name" value="PKS_ER"/>
    <property type="match status" value="1"/>
</dbReference>
<reference evidence="5" key="1">
    <citation type="journal article" date="2020" name="Stud. Mycol.">
        <title>101 Dothideomycetes genomes: a test case for predicting lifestyles and emergence of pathogens.</title>
        <authorList>
            <person name="Haridas S."/>
            <person name="Albert R."/>
            <person name="Binder M."/>
            <person name="Bloem J."/>
            <person name="Labutti K."/>
            <person name="Salamov A."/>
            <person name="Andreopoulos B."/>
            <person name="Baker S."/>
            <person name="Barry K."/>
            <person name="Bills G."/>
            <person name="Bluhm B."/>
            <person name="Cannon C."/>
            <person name="Castanera R."/>
            <person name="Culley D."/>
            <person name="Daum C."/>
            <person name="Ezra D."/>
            <person name="Gonzalez J."/>
            <person name="Henrissat B."/>
            <person name="Kuo A."/>
            <person name="Liang C."/>
            <person name="Lipzen A."/>
            <person name="Lutzoni F."/>
            <person name="Magnuson J."/>
            <person name="Mondo S."/>
            <person name="Nolan M."/>
            <person name="Ohm R."/>
            <person name="Pangilinan J."/>
            <person name="Park H.-J."/>
            <person name="Ramirez L."/>
            <person name="Alfaro M."/>
            <person name="Sun H."/>
            <person name="Tritt A."/>
            <person name="Yoshinaga Y."/>
            <person name="Zwiers L.-H."/>
            <person name="Turgeon B."/>
            <person name="Goodwin S."/>
            <person name="Spatafora J."/>
            <person name="Crous P."/>
            <person name="Grigoriev I."/>
        </authorList>
    </citation>
    <scope>NUCLEOTIDE SEQUENCE</scope>
    <source>
        <strain evidence="5">CBS 123094</strain>
    </source>
</reference>
<sequence length="349" mass="37704">MLTQSALVIPSPGSPLTLITDHPIPKPHATQLLLRVTVGALNPHDEKSRARGLFLNGKYPAILGMDVAGEVTAIGASVTRFKIGEHVFAQANWDDTFQQRALQEYAVVDEAFAARVSEGFTDHDGATLPTNIIAPFIALFSGDHLGIPAPWMEESKGFDYAGTTLLIIGGGSNNGRFAVQLAKWVGIGKIVVVGGGVEELIGFGATHVLDRHGGHDVVLKRIRDVVEDDLVYAFDTVNPPTGQILGVNALSSSKAGKLARLVPTGPVDDAKVQKKDAGYEMKDVWGSSHLIPEIAKPFWERIEALVKKGDIKPLRYEVIEGLSAEEANKVLDRYRDGKKVVQTHLRISN</sequence>
<comment type="subunit">
    <text evidence="2">Monomer.</text>
</comment>
<evidence type="ECO:0000256" key="2">
    <source>
        <dbReference type="ARBA" id="ARBA00011245"/>
    </source>
</evidence>
<dbReference type="SUPFAM" id="SSF51735">
    <property type="entry name" value="NAD(P)-binding Rossmann-fold domains"/>
    <property type="match status" value="1"/>
</dbReference>
<dbReference type="Gene3D" id="3.90.180.10">
    <property type="entry name" value="Medium-chain alcohol dehydrogenases, catalytic domain"/>
    <property type="match status" value="1"/>
</dbReference>
<name>A0A6A5W168_9PLEO</name>
<evidence type="ECO:0000259" key="4">
    <source>
        <dbReference type="SMART" id="SM00829"/>
    </source>
</evidence>
<dbReference type="EMBL" id="ML977681">
    <property type="protein sequence ID" value="KAF1993891.1"/>
    <property type="molecule type" value="Genomic_DNA"/>
</dbReference>
<dbReference type="GO" id="GO:0016651">
    <property type="term" value="F:oxidoreductase activity, acting on NAD(P)H"/>
    <property type="evidence" value="ECO:0007669"/>
    <property type="project" value="InterPro"/>
</dbReference>
<dbReference type="InterPro" id="IPR013154">
    <property type="entry name" value="ADH-like_N"/>
</dbReference>
<proteinExistence type="inferred from homology"/>
<accession>A0A6A5W168</accession>
<keyword evidence="3" id="KW-0560">Oxidoreductase</keyword>
<evidence type="ECO:0000313" key="5">
    <source>
        <dbReference type="EMBL" id="KAF1993891.1"/>
    </source>
</evidence>
<evidence type="ECO:0000256" key="3">
    <source>
        <dbReference type="ARBA" id="ARBA00023002"/>
    </source>
</evidence>
<dbReference type="OrthoDB" id="9992527at2759"/>